<gene>
    <name evidence="1" type="ORF">POTOM_037651</name>
</gene>
<dbReference type="InterPro" id="IPR009846">
    <property type="entry name" value="SF3b5/RDS3-10"/>
</dbReference>
<evidence type="ECO:0008006" key="3">
    <source>
        <dbReference type="Google" id="ProtNLM"/>
    </source>
</evidence>
<dbReference type="Proteomes" id="UP000886885">
    <property type="component" value="Chromosome 10D"/>
</dbReference>
<name>A0A8X7YPZ0_POPTO</name>
<reference evidence="1" key="1">
    <citation type="journal article" date="2020" name="bioRxiv">
        <title>Hybrid origin of Populus tomentosa Carr. identified through genome sequencing and phylogenomic analysis.</title>
        <authorList>
            <person name="An X."/>
            <person name="Gao K."/>
            <person name="Chen Z."/>
            <person name="Li J."/>
            <person name="Yang X."/>
            <person name="Yang X."/>
            <person name="Zhou J."/>
            <person name="Guo T."/>
            <person name="Zhao T."/>
            <person name="Huang S."/>
            <person name="Miao D."/>
            <person name="Khan W.U."/>
            <person name="Rao P."/>
            <person name="Ye M."/>
            <person name="Lei B."/>
            <person name="Liao W."/>
            <person name="Wang J."/>
            <person name="Ji L."/>
            <person name="Li Y."/>
            <person name="Guo B."/>
            <person name="Mustafa N.S."/>
            <person name="Li S."/>
            <person name="Yun Q."/>
            <person name="Keller S.R."/>
            <person name="Mao J."/>
            <person name="Zhang R."/>
            <person name="Strauss S.H."/>
        </authorList>
    </citation>
    <scope>NUCLEOTIDE SEQUENCE</scope>
    <source>
        <strain evidence="1">GM15</strain>
        <tissue evidence="1">Leaf</tissue>
    </source>
</reference>
<dbReference type="AlphaFoldDB" id="A0A8X7YPZ0"/>
<dbReference type="OrthoDB" id="274726at2759"/>
<keyword evidence="2" id="KW-1185">Reference proteome</keyword>
<protein>
    <recommendedName>
        <fullName evidence="3">Splicing factor subunit</fullName>
    </recommendedName>
</protein>
<dbReference type="PANTHER" id="PTHR20978:SF8">
    <property type="entry name" value="SPLICING FACTOR SUBUNIT"/>
    <property type="match status" value="1"/>
</dbReference>
<proteinExistence type="predicted"/>
<dbReference type="GO" id="GO:0000398">
    <property type="term" value="P:mRNA splicing, via spliceosome"/>
    <property type="evidence" value="ECO:0007669"/>
    <property type="project" value="TreeGrafter"/>
</dbReference>
<dbReference type="GO" id="GO:0005686">
    <property type="term" value="C:U2 snRNP"/>
    <property type="evidence" value="ECO:0007669"/>
    <property type="project" value="TreeGrafter"/>
</dbReference>
<dbReference type="Pfam" id="PF07189">
    <property type="entry name" value="SF3b10"/>
    <property type="match status" value="1"/>
</dbReference>
<sequence length="148" mass="17014">MQASDRFNINSQLEHLQAKYVGTGHADLNRFEWAVNIQRDSYASYMGHYPMLAYFALAENESIGRERYNFMQHYIHGIAWEHANTPAAGNPYVCENQVLLSGMHSLGVFFQYTAALTQLAKPYPSFLGGLYDFYMIVTIQLLNRVFED</sequence>
<dbReference type="EMBL" id="JAAWWB010000020">
    <property type="protein sequence ID" value="KAG6757343.1"/>
    <property type="molecule type" value="Genomic_DNA"/>
</dbReference>
<evidence type="ECO:0000313" key="2">
    <source>
        <dbReference type="Proteomes" id="UP000886885"/>
    </source>
</evidence>
<evidence type="ECO:0000313" key="1">
    <source>
        <dbReference type="EMBL" id="KAG6757343.1"/>
    </source>
</evidence>
<comment type="caution">
    <text evidence="1">The sequence shown here is derived from an EMBL/GenBank/DDBJ whole genome shotgun (WGS) entry which is preliminary data.</text>
</comment>
<organism evidence="1 2">
    <name type="scientific">Populus tomentosa</name>
    <name type="common">Chinese white poplar</name>
    <dbReference type="NCBI Taxonomy" id="118781"/>
    <lineage>
        <taxon>Eukaryota</taxon>
        <taxon>Viridiplantae</taxon>
        <taxon>Streptophyta</taxon>
        <taxon>Embryophyta</taxon>
        <taxon>Tracheophyta</taxon>
        <taxon>Spermatophyta</taxon>
        <taxon>Magnoliopsida</taxon>
        <taxon>eudicotyledons</taxon>
        <taxon>Gunneridae</taxon>
        <taxon>Pentapetalae</taxon>
        <taxon>rosids</taxon>
        <taxon>fabids</taxon>
        <taxon>Malpighiales</taxon>
        <taxon>Salicaceae</taxon>
        <taxon>Saliceae</taxon>
        <taxon>Populus</taxon>
    </lineage>
</organism>
<dbReference type="GO" id="GO:0071011">
    <property type="term" value="C:precatalytic spliceosome"/>
    <property type="evidence" value="ECO:0007669"/>
    <property type="project" value="TreeGrafter"/>
</dbReference>
<accession>A0A8X7YPZ0</accession>
<dbReference type="PANTHER" id="PTHR20978">
    <property type="entry name" value="SPLICING FACTOR 3B SUBUNIT 5"/>
    <property type="match status" value="1"/>
</dbReference>